<sequence>MIGGVLLKKLVVLMTLIFLTGCGPEHPIAAETQLKIQQAVDEVLKRNMSEDFQIDYMRADEDVHPMIGKRSQTEPNIIHVYVSPKRKKTIKSHLIVASTNDVFSISALDLSLYQLWVDVFESDAKDDYERKIKMYLPNSFINLSISDDSKSYRTDVSGKFTLYSDFIKDNHSRFYPNITIFCDIKPNSLKTSIQNFYNALKYLESIDYSWGGMRINFYEKGKSIPETITISSDDYHGIMSPTDLEKFIK</sequence>
<name>A0A4Y8Q9L4_9BACL</name>
<gene>
    <name evidence="1" type="ORF">B5M42_03740</name>
</gene>
<protein>
    <submittedName>
        <fullName evidence="1">Uncharacterized protein</fullName>
    </submittedName>
</protein>
<accession>A0A4Y8Q9L4</accession>
<comment type="caution">
    <text evidence="1">The sequence shown here is derived from an EMBL/GenBank/DDBJ whole genome shotgun (WGS) entry which is preliminary data.</text>
</comment>
<organism evidence="1 2">
    <name type="scientific">Paenibacillus athensensis</name>
    <dbReference type="NCBI Taxonomy" id="1967502"/>
    <lineage>
        <taxon>Bacteria</taxon>
        <taxon>Bacillati</taxon>
        <taxon>Bacillota</taxon>
        <taxon>Bacilli</taxon>
        <taxon>Bacillales</taxon>
        <taxon>Paenibacillaceae</taxon>
        <taxon>Paenibacillus</taxon>
    </lineage>
</organism>
<proteinExistence type="predicted"/>
<reference evidence="1 2" key="1">
    <citation type="submission" date="2017-03" db="EMBL/GenBank/DDBJ databases">
        <title>Isolation of Levoglucosan Utilizing Bacteria.</title>
        <authorList>
            <person name="Arya A.S."/>
        </authorList>
    </citation>
    <scope>NUCLEOTIDE SEQUENCE [LARGE SCALE GENOMIC DNA]</scope>
    <source>
        <strain evidence="1 2">MEC069</strain>
    </source>
</reference>
<keyword evidence="2" id="KW-1185">Reference proteome</keyword>
<dbReference type="AlphaFoldDB" id="A0A4Y8Q9L4"/>
<dbReference type="Proteomes" id="UP000298246">
    <property type="component" value="Unassembled WGS sequence"/>
</dbReference>
<evidence type="ECO:0000313" key="1">
    <source>
        <dbReference type="EMBL" id="TFE90946.1"/>
    </source>
</evidence>
<dbReference type="EMBL" id="MYFO01000003">
    <property type="protein sequence ID" value="TFE90946.1"/>
    <property type="molecule type" value="Genomic_DNA"/>
</dbReference>
<evidence type="ECO:0000313" key="2">
    <source>
        <dbReference type="Proteomes" id="UP000298246"/>
    </source>
</evidence>